<reference evidence="1" key="1">
    <citation type="submission" date="2022-10" db="EMBL/GenBank/DDBJ databases">
        <title>The complete genomes of actinobacterial strains from the NBC collection.</title>
        <authorList>
            <person name="Joergensen T.S."/>
            <person name="Alvarez Arevalo M."/>
            <person name="Sterndorff E.B."/>
            <person name="Faurdal D."/>
            <person name="Vuksanovic O."/>
            <person name="Mourched A.-S."/>
            <person name="Charusanti P."/>
            <person name="Shaw S."/>
            <person name="Blin K."/>
            <person name="Weber T."/>
        </authorList>
    </citation>
    <scope>NUCLEOTIDE SEQUENCE</scope>
    <source>
        <strain evidence="1">NBC_00049</strain>
    </source>
</reference>
<evidence type="ECO:0000313" key="1">
    <source>
        <dbReference type="EMBL" id="WTU79032.1"/>
    </source>
</evidence>
<organism evidence="1">
    <name type="scientific">Streptomyces sp. NBC_00049</name>
    <dbReference type="NCBI Taxonomy" id="2903617"/>
    <lineage>
        <taxon>Bacteria</taxon>
        <taxon>Bacillati</taxon>
        <taxon>Actinomycetota</taxon>
        <taxon>Actinomycetes</taxon>
        <taxon>Kitasatosporales</taxon>
        <taxon>Streptomycetaceae</taxon>
        <taxon>Streptomyces</taxon>
    </lineage>
</organism>
<proteinExistence type="predicted"/>
<gene>
    <name evidence="1" type="ORF">OG327_34475</name>
</gene>
<dbReference type="AlphaFoldDB" id="A0AAU2K2C1"/>
<dbReference type="EMBL" id="CP108264">
    <property type="protein sequence ID" value="WTU79032.1"/>
    <property type="molecule type" value="Genomic_DNA"/>
</dbReference>
<protein>
    <submittedName>
        <fullName evidence="1">Uncharacterized protein</fullName>
    </submittedName>
</protein>
<accession>A0AAU2K2C1</accession>
<name>A0AAU2K2C1_9ACTN</name>
<sequence length="136" mass="14566">MIANRHATNAQVRGAECSVFANSGAFTGGYIGDSTRAEIAYAHQLGRPVRYTDPVGHAVILHRPDLEPVRIGPYGHEHQALNIAAGLRRQLRSTTQVEGAVIEVGAFRPDLDHLDPRVPTNPHALAAAMNDDSGGQ</sequence>